<evidence type="ECO:0000313" key="4">
    <source>
        <dbReference type="EMBL" id="KAB1226708.1"/>
    </source>
</evidence>
<proteinExistence type="inferred from homology"/>
<reference evidence="3 5" key="2">
    <citation type="journal article" date="2019" name="Plant Biotechnol. J.">
        <title>The red bayberry genome and genetic basis of sex determination.</title>
        <authorList>
            <person name="Jia H.M."/>
            <person name="Jia H.J."/>
            <person name="Cai Q.L."/>
            <person name="Wang Y."/>
            <person name="Zhao H.B."/>
            <person name="Yang W.F."/>
            <person name="Wang G.Y."/>
            <person name="Li Y.H."/>
            <person name="Zhan D.L."/>
            <person name="Shen Y.T."/>
            <person name="Niu Q.F."/>
            <person name="Chang L."/>
            <person name="Qiu J."/>
            <person name="Zhao L."/>
            <person name="Xie H.B."/>
            <person name="Fu W.Y."/>
            <person name="Jin J."/>
            <person name="Li X.W."/>
            <person name="Jiao Y."/>
            <person name="Zhou C.C."/>
            <person name="Tu T."/>
            <person name="Chai C.Y."/>
            <person name="Gao J.L."/>
            <person name="Fan L.J."/>
            <person name="van de Weg E."/>
            <person name="Wang J.Y."/>
            <person name="Gao Z.S."/>
        </authorList>
    </citation>
    <scope>NUCLEOTIDE SEQUENCE [LARGE SCALE GENOMIC DNA]</scope>
    <source>
        <tissue evidence="3">Leaves</tissue>
    </source>
</reference>
<evidence type="ECO:0000256" key="1">
    <source>
        <dbReference type="ARBA" id="ARBA00005536"/>
    </source>
</evidence>
<evidence type="ECO:0000256" key="2">
    <source>
        <dbReference type="SAM" id="MobiDB-lite"/>
    </source>
</evidence>
<dbReference type="PANTHER" id="PTHR12161">
    <property type="entry name" value="IST1 FAMILY MEMBER"/>
    <property type="match status" value="1"/>
</dbReference>
<dbReference type="FunFam" id="1.20.1260.60:FF:000002">
    <property type="entry name" value="Vacuolar protein sorting-associated protein IST1"/>
    <property type="match status" value="1"/>
</dbReference>
<feature type="region of interest" description="Disordered" evidence="2">
    <location>
        <begin position="191"/>
        <end position="492"/>
    </location>
</feature>
<dbReference type="Pfam" id="PF03398">
    <property type="entry name" value="Ist1"/>
    <property type="match status" value="1"/>
</dbReference>
<feature type="compositionally biased region" description="Basic and acidic residues" evidence="2">
    <location>
        <begin position="451"/>
        <end position="460"/>
    </location>
</feature>
<dbReference type="InterPro" id="IPR042277">
    <property type="entry name" value="IST1-like"/>
</dbReference>
<dbReference type="EMBL" id="RXIC02000019">
    <property type="protein sequence ID" value="KAB1226708.1"/>
    <property type="molecule type" value="Genomic_DNA"/>
</dbReference>
<evidence type="ECO:0000313" key="5">
    <source>
        <dbReference type="Proteomes" id="UP000516437"/>
    </source>
</evidence>
<keyword evidence="5" id="KW-1185">Reference proteome</keyword>
<feature type="compositionally biased region" description="Basic and acidic residues" evidence="2">
    <location>
        <begin position="390"/>
        <end position="403"/>
    </location>
</feature>
<feature type="compositionally biased region" description="Basic and acidic residues" evidence="2">
    <location>
        <begin position="315"/>
        <end position="329"/>
    </location>
</feature>
<dbReference type="Proteomes" id="UP000516437">
    <property type="component" value="Chromosome 3"/>
</dbReference>
<dbReference type="OrthoDB" id="29853at2759"/>
<feature type="compositionally biased region" description="Basic and acidic residues" evidence="2">
    <location>
        <begin position="230"/>
        <end position="253"/>
    </location>
</feature>
<dbReference type="EMBL" id="RXIC02000021">
    <property type="protein sequence ID" value="KAB1218574.1"/>
    <property type="molecule type" value="Genomic_DNA"/>
</dbReference>
<comment type="caution">
    <text evidence="3">The sequence shown here is derived from an EMBL/GenBank/DDBJ whole genome shotgun (WGS) entry which is preliminary data.</text>
</comment>
<dbReference type="Proteomes" id="UP000516437">
    <property type="component" value="Chromosome 1"/>
</dbReference>
<dbReference type="PANTHER" id="PTHR12161:SF60">
    <property type="entry name" value="REGULATOR OF VPS4 ACTIVITY IN THE MVB PATHWAY PROTEIN"/>
    <property type="match status" value="1"/>
</dbReference>
<dbReference type="Gene3D" id="1.20.1260.60">
    <property type="entry name" value="Vacuolar protein sorting-associated protein Ist1"/>
    <property type="match status" value="1"/>
</dbReference>
<name>A0A6A1W005_9ROSI</name>
<comment type="similarity">
    <text evidence="1">Belongs to the IST1 family.</text>
</comment>
<accession>A0A6A1W005</accession>
<dbReference type="AlphaFoldDB" id="A0A6A1W005"/>
<feature type="compositionally biased region" description="Polar residues" evidence="2">
    <location>
        <begin position="216"/>
        <end position="229"/>
    </location>
</feature>
<sequence>MFDGILKSKFHNKCKSNIKLTKARLEAIRKKKNAVLKYLKNDIADLLKNALDINAYGRAEGLLIEQNRSTCYEFIEEYCGCIYSHLSVMQKQRDCPEECKEAVASLMYAAARFADLPELRDLRTTFTEKYGNSVESCTNTELVERLRSNPPTKEMKLQLLKDIAQESNIEWDSKRLEQTLYNTNVIKQVHPKCSPLSNDEDHKWQKNKDGAVPARENQNGGNRLSTGRDLNTKRIDRDFNFHGRKDVTDDRYKMPSSSGEEMTKDLSQDELKNSSSSVGSFSEQEIESKRPLNYRFMPPPYHKVKADKNQSSPEESTKSKDPIDKEVSQHTDNLVVEDKTKPRSVRRRNLKPPPGQDNIGRSKGDGDMKTDSSGTKLENARRGLQTIDSVHGDPRDEEERKLDGLLMQYSNKQSPGEEGRKLVGPPIPYSKKKSPYESDKTNAYLKSPPSHQRDHDYGEHRRNKIRSDLNAPPARATSLPPEPTSPEATRRHIRATSLQPELLSVASHVHPKLPEYDQLAARVAALRGR</sequence>
<dbReference type="InterPro" id="IPR005061">
    <property type="entry name" value="Ist1"/>
</dbReference>
<organism evidence="3 5">
    <name type="scientific">Morella rubra</name>
    <name type="common">Chinese bayberry</name>
    <dbReference type="NCBI Taxonomy" id="262757"/>
    <lineage>
        <taxon>Eukaryota</taxon>
        <taxon>Viridiplantae</taxon>
        <taxon>Streptophyta</taxon>
        <taxon>Embryophyta</taxon>
        <taxon>Tracheophyta</taxon>
        <taxon>Spermatophyta</taxon>
        <taxon>Magnoliopsida</taxon>
        <taxon>eudicotyledons</taxon>
        <taxon>Gunneridae</taxon>
        <taxon>Pentapetalae</taxon>
        <taxon>rosids</taxon>
        <taxon>fabids</taxon>
        <taxon>Fagales</taxon>
        <taxon>Myricaceae</taxon>
        <taxon>Morella</taxon>
    </lineage>
</organism>
<protein>
    <submittedName>
        <fullName evidence="3">IST1-like protein</fullName>
    </submittedName>
</protein>
<dbReference type="GO" id="GO:0015031">
    <property type="term" value="P:protein transport"/>
    <property type="evidence" value="ECO:0007669"/>
    <property type="project" value="InterPro"/>
</dbReference>
<feature type="compositionally biased region" description="Basic and acidic residues" evidence="2">
    <location>
        <begin position="199"/>
        <end position="209"/>
    </location>
</feature>
<reference evidence="3" key="1">
    <citation type="submission" date="2018-07" db="EMBL/GenBank/DDBJ databases">
        <authorList>
            <person name="Gao Z.-S."/>
            <person name="Jia H.-M."/>
            <person name="Jia H.-J."/>
            <person name="Cai Q.-L."/>
            <person name="Wang Y."/>
            <person name="Zhao H.-B."/>
        </authorList>
    </citation>
    <scope>NUCLEOTIDE SEQUENCE</scope>
    <source>
        <tissue evidence="3">Leaves</tissue>
    </source>
</reference>
<feature type="compositionally biased region" description="Basic and acidic residues" evidence="2">
    <location>
        <begin position="360"/>
        <end position="370"/>
    </location>
</feature>
<reference evidence="3" key="3">
    <citation type="submission" date="2019-09" db="EMBL/GenBank/DDBJ databases">
        <authorList>
            <person name="Gao Z."/>
        </authorList>
    </citation>
    <scope>NUCLEOTIDE SEQUENCE</scope>
    <source>
        <tissue evidence="3">Leaves</tissue>
    </source>
</reference>
<feature type="compositionally biased region" description="Basic and acidic residues" evidence="2">
    <location>
        <begin position="261"/>
        <end position="272"/>
    </location>
</feature>
<gene>
    <name evidence="4" type="ORF">CJ030_MR1G008443</name>
    <name evidence="3" type="ORF">CJ030_MR3G026454</name>
</gene>
<evidence type="ECO:0000313" key="3">
    <source>
        <dbReference type="EMBL" id="KAB1218574.1"/>
    </source>
</evidence>